<dbReference type="EMBL" id="CAJVPW010011085">
    <property type="protein sequence ID" value="CAG8622011.1"/>
    <property type="molecule type" value="Genomic_DNA"/>
</dbReference>
<dbReference type="Proteomes" id="UP000789366">
    <property type="component" value="Unassembled WGS sequence"/>
</dbReference>
<proteinExistence type="predicted"/>
<gene>
    <name evidence="1" type="ORF">SPELUC_LOCUS7898</name>
</gene>
<accession>A0ACA9MYB2</accession>
<organism evidence="1 2">
    <name type="scientific">Cetraspora pellucida</name>
    <dbReference type="NCBI Taxonomy" id="1433469"/>
    <lineage>
        <taxon>Eukaryota</taxon>
        <taxon>Fungi</taxon>
        <taxon>Fungi incertae sedis</taxon>
        <taxon>Mucoromycota</taxon>
        <taxon>Glomeromycotina</taxon>
        <taxon>Glomeromycetes</taxon>
        <taxon>Diversisporales</taxon>
        <taxon>Gigasporaceae</taxon>
        <taxon>Cetraspora</taxon>
    </lineage>
</organism>
<feature type="non-terminal residue" evidence="1">
    <location>
        <position position="1"/>
    </location>
</feature>
<reference evidence="1" key="1">
    <citation type="submission" date="2021-06" db="EMBL/GenBank/DDBJ databases">
        <authorList>
            <person name="Kallberg Y."/>
            <person name="Tangrot J."/>
            <person name="Rosling A."/>
        </authorList>
    </citation>
    <scope>NUCLEOTIDE SEQUENCE</scope>
    <source>
        <strain evidence="1">28 12/20/2015</strain>
    </source>
</reference>
<evidence type="ECO:0000313" key="1">
    <source>
        <dbReference type="EMBL" id="CAG8622011.1"/>
    </source>
</evidence>
<sequence>ITKIFETGAKYQALVEYLHSETIPEDVLRNQLQYKDWISVVDAFVVLYNSFMHEAYGHTLHKILQVQQLVNALLDKDCAELYNQDSVHKNKSPNNTIKARTMIIIASDYDTNQKTQKQKL</sequence>
<comment type="caution">
    <text evidence="1">The sequence shown here is derived from an EMBL/GenBank/DDBJ whole genome shotgun (WGS) entry which is preliminary data.</text>
</comment>
<protein>
    <submittedName>
        <fullName evidence="1">17738_t:CDS:1</fullName>
    </submittedName>
</protein>
<name>A0ACA9MYB2_9GLOM</name>
<evidence type="ECO:0000313" key="2">
    <source>
        <dbReference type="Proteomes" id="UP000789366"/>
    </source>
</evidence>
<keyword evidence="2" id="KW-1185">Reference proteome</keyword>